<reference evidence="1 2" key="1">
    <citation type="submission" date="2013-02" db="EMBL/GenBank/DDBJ databases">
        <title>The Genome Sequence of Acinetobacter guillouiae NIPH 991.</title>
        <authorList>
            <consortium name="The Broad Institute Genome Sequencing Platform"/>
            <consortium name="The Broad Institute Genome Sequencing Center for Infectious Disease"/>
            <person name="Cerqueira G."/>
            <person name="Feldgarden M."/>
            <person name="Courvalin P."/>
            <person name="Perichon B."/>
            <person name="Grillot-Courvalin C."/>
            <person name="Clermont D."/>
            <person name="Rocha E."/>
            <person name="Yoon E.-J."/>
            <person name="Nemec A."/>
            <person name="Walker B."/>
            <person name="Young S.K."/>
            <person name="Zeng Q."/>
            <person name="Gargeya S."/>
            <person name="Fitzgerald M."/>
            <person name="Haas B."/>
            <person name="Abouelleil A."/>
            <person name="Alvarado L."/>
            <person name="Arachchi H.M."/>
            <person name="Berlin A.M."/>
            <person name="Chapman S.B."/>
            <person name="Dewar J."/>
            <person name="Goldberg J."/>
            <person name="Griggs A."/>
            <person name="Gujja S."/>
            <person name="Hansen M."/>
            <person name="Howarth C."/>
            <person name="Imamovic A."/>
            <person name="Larimer J."/>
            <person name="McCowan C."/>
            <person name="Murphy C."/>
            <person name="Neiman D."/>
            <person name="Pearson M."/>
            <person name="Priest M."/>
            <person name="Roberts A."/>
            <person name="Saif S."/>
            <person name="Shea T."/>
            <person name="Sisk P."/>
            <person name="Sykes S."/>
            <person name="Wortman J."/>
            <person name="Nusbaum C."/>
            <person name="Birren B."/>
        </authorList>
    </citation>
    <scope>NUCLEOTIDE SEQUENCE [LARGE SCALE GENOMIC DNA]</scope>
    <source>
        <strain evidence="1 2">NIPH 991</strain>
    </source>
</reference>
<dbReference type="PATRIC" id="fig|1217656.3.peg.180"/>
<evidence type="ECO:0000313" key="1">
    <source>
        <dbReference type="EMBL" id="ENV19086.1"/>
    </source>
</evidence>
<dbReference type="eggNOG" id="ENOG5032UW7">
    <property type="taxonomic scope" value="Bacteria"/>
</dbReference>
<sequence length="192" mass="22858">MQKQEFEVHLTADIKSPVMYHQFKTMCKQLDAKPLEIILARGMYSKQIMLSKCVYSADLSTVLEDIVPWIKAFEQQNIQIIRTKIELPFQDSQTDQQSIYYYEWHALIECRDALELKQLCEHHQAHLSQNALKRHENFRFLTLRETGTADFFLKRLELLRIALLNQHRVIAKERFEICIYDTNIMLDHGWLS</sequence>
<dbReference type="RefSeq" id="WP_004816766.1">
    <property type="nucleotide sequence ID" value="NZ_KB849454.1"/>
</dbReference>
<accession>N8X4D9</accession>
<proteinExistence type="predicted"/>
<dbReference type="HOGENOM" id="CLU_100232_0_0_6"/>
<name>N8X4D9_ACIGI</name>
<evidence type="ECO:0000313" key="2">
    <source>
        <dbReference type="Proteomes" id="UP000013148"/>
    </source>
</evidence>
<organism evidence="1 2">
    <name type="scientific">Acinetobacter guillouiae NIPH 991</name>
    <dbReference type="NCBI Taxonomy" id="1217656"/>
    <lineage>
        <taxon>Bacteria</taxon>
        <taxon>Pseudomonadati</taxon>
        <taxon>Pseudomonadota</taxon>
        <taxon>Gammaproteobacteria</taxon>
        <taxon>Moraxellales</taxon>
        <taxon>Moraxellaceae</taxon>
        <taxon>Acinetobacter</taxon>
    </lineage>
</organism>
<protein>
    <submittedName>
        <fullName evidence="1">Uncharacterized protein</fullName>
    </submittedName>
</protein>
<keyword evidence="2" id="KW-1185">Reference proteome</keyword>
<gene>
    <name evidence="1" type="ORF">F964_00181</name>
</gene>
<dbReference type="EMBL" id="APPJ01000001">
    <property type="protein sequence ID" value="ENV19086.1"/>
    <property type="molecule type" value="Genomic_DNA"/>
</dbReference>
<dbReference type="Proteomes" id="UP000013148">
    <property type="component" value="Unassembled WGS sequence"/>
</dbReference>
<comment type="caution">
    <text evidence="1">The sequence shown here is derived from an EMBL/GenBank/DDBJ whole genome shotgun (WGS) entry which is preliminary data.</text>
</comment>
<dbReference type="AlphaFoldDB" id="N8X4D9"/>